<keyword evidence="1" id="KW-0560">Oxidoreductase</keyword>
<dbReference type="RefSeq" id="WP_349804914.1">
    <property type="nucleotide sequence ID" value="NZ_JBEGDP010000014.1"/>
</dbReference>
<dbReference type="SUPFAM" id="SSF51735">
    <property type="entry name" value="NAD(P)-binding Rossmann-fold domains"/>
    <property type="match status" value="1"/>
</dbReference>
<dbReference type="Pfam" id="PF00106">
    <property type="entry name" value="adh_short"/>
    <property type="match status" value="1"/>
</dbReference>
<dbReference type="Gene3D" id="3.40.50.720">
    <property type="entry name" value="NAD(P)-binding Rossmann-like Domain"/>
    <property type="match status" value="1"/>
</dbReference>
<evidence type="ECO:0000313" key="2">
    <source>
        <dbReference type="EMBL" id="MEQ7848173.1"/>
    </source>
</evidence>
<dbReference type="PANTHER" id="PTHR43157:SF54">
    <property type="entry name" value="RETINOL DEHYDROGENASE 12-LIKE ISOFORM X1-RELATED"/>
    <property type="match status" value="1"/>
</dbReference>
<dbReference type="PRINTS" id="PR00081">
    <property type="entry name" value="GDHRDH"/>
</dbReference>
<dbReference type="NCBIfam" id="NF004846">
    <property type="entry name" value="PRK06197.1"/>
    <property type="match status" value="1"/>
</dbReference>
<keyword evidence="3" id="KW-1185">Reference proteome</keyword>
<evidence type="ECO:0000313" key="3">
    <source>
        <dbReference type="Proteomes" id="UP001482520"/>
    </source>
</evidence>
<dbReference type="InterPro" id="IPR002347">
    <property type="entry name" value="SDR_fam"/>
</dbReference>
<accession>A0ABV1P0B4</accession>
<name>A0ABV1P0B4_9ACTN</name>
<dbReference type="Proteomes" id="UP001482520">
    <property type="component" value="Unassembled WGS sequence"/>
</dbReference>
<sequence length="294" mass="30644">MSDFLVPDQTDRTWLVTGANSGLGLETSRMLAAAGAHVVMTARDAAKGRAAAEEVRVGLGGRGSVEVAALDLADLASVRALAEGWERPLHGVVANAGIMMVPQGRTVDGFELQLGTNHLGHFALVNLLLPHVADRVVSVSSALHKGPPLDFDDLFLERSYSPGRAYQQSKLATLLFTAELQRRLGASGAAVRATAAHPGYAATNLQSHHAVPLMNTLMAVGNRVVATSAEEGARPSVMAATYDLVGGTYVGPSRLGGLRGAPAPASRSLEAADDGAARRLWDVSEELTGVGWAL</sequence>
<evidence type="ECO:0000256" key="1">
    <source>
        <dbReference type="ARBA" id="ARBA00023002"/>
    </source>
</evidence>
<dbReference type="InterPro" id="IPR036291">
    <property type="entry name" value="NAD(P)-bd_dom_sf"/>
</dbReference>
<dbReference type="PANTHER" id="PTHR43157">
    <property type="entry name" value="PHOSPHATIDYLINOSITOL-GLYCAN BIOSYNTHESIS CLASS F PROTEIN-RELATED"/>
    <property type="match status" value="1"/>
</dbReference>
<dbReference type="EMBL" id="JBEGDP010000014">
    <property type="protein sequence ID" value="MEQ7848173.1"/>
    <property type="molecule type" value="Genomic_DNA"/>
</dbReference>
<protein>
    <submittedName>
        <fullName evidence="2">Oxidoreductase</fullName>
    </submittedName>
</protein>
<organism evidence="2 3">
    <name type="scientific">Nocardioides kribbensis</name>
    <dbReference type="NCBI Taxonomy" id="305517"/>
    <lineage>
        <taxon>Bacteria</taxon>
        <taxon>Bacillati</taxon>
        <taxon>Actinomycetota</taxon>
        <taxon>Actinomycetes</taxon>
        <taxon>Propionibacteriales</taxon>
        <taxon>Nocardioidaceae</taxon>
        <taxon>Nocardioides</taxon>
    </lineage>
</organism>
<reference evidence="2 3" key="1">
    <citation type="submission" date="2024-02" db="EMBL/GenBank/DDBJ databases">
        <title>Full genome sequence of Nocardioides kribbensis.</title>
        <authorList>
            <person name="Poletto B.L."/>
            <person name="Silva G."/>
            <person name="Galante D."/>
            <person name="Campos K.R."/>
            <person name="Santos M.B.N."/>
            <person name="Sacchi C.T."/>
        </authorList>
    </citation>
    <scope>NUCLEOTIDE SEQUENCE [LARGE SCALE GENOMIC DNA]</scope>
    <source>
        <strain evidence="2 3">O4R</strain>
    </source>
</reference>
<gene>
    <name evidence="2" type="ORF">V6R90_12885</name>
</gene>
<comment type="caution">
    <text evidence="2">The sequence shown here is derived from an EMBL/GenBank/DDBJ whole genome shotgun (WGS) entry which is preliminary data.</text>
</comment>
<proteinExistence type="predicted"/>